<accession>A0A934NGW8</accession>
<evidence type="ECO:0000313" key="1">
    <source>
        <dbReference type="EMBL" id="MBJ7609831.1"/>
    </source>
</evidence>
<proteinExistence type="predicted"/>
<name>A0A934NGW8_9BACT</name>
<dbReference type="Proteomes" id="UP000614410">
    <property type="component" value="Unassembled WGS sequence"/>
</dbReference>
<sequence>MPSPRAHGWRLVVAAPPREVFAVMEQSIGTPPFRYEVVGDDAARIVEFQRNSLVGNWRRVDGRTIRGRSVKAARNQRWVNCTARLGEAGTLVEVEASKGRGTLPRALQFIGVISRGVNDPRTIYRQRHIPPGPVSLVASWAGMAYRLFETPQRDAVRTAELFTASRIEAVPGGNAEFVKVRLSDGTEGYMERDQIVSAPSRATRQAGVEAARNV</sequence>
<dbReference type="AlphaFoldDB" id="A0A934NGW8"/>
<comment type="caution">
    <text evidence="1">The sequence shown here is derived from an EMBL/GenBank/DDBJ whole genome shotgun (WGS) entry which is preliminary data.</text>
</comment>
<reference evidence="1 2" key="1">
    <citation type="submission" date="2020-10" db="EMBL/GenBank/DDBJ databases">
        <title>Ca. Dormibacterota MAGs.</title>
        <authorList>
            <person name="Montgomery K."/>
        </authorList>
    </citation>
    <scope>NUCLEOTIDE SEQUENCE [LARGE SCALE GENOMIC DNA]</scope>
    <source>
        <strain evidence="1">Mitchell_Peninsula_5</strain>
    </source>
</reference>
<gene>
    <name evidence="1" type="ORF">JF887_10455</name>
</gene>
<dbReference type="EMBL" id="JAEKNN010000052">
    <property type="protein sequence ID" value="MBJ7609831.1"/>
    <property type="molecule type" value="Genomic_DNA"/>
</dbReference>
<protein>
    <submittedName>
        <fullName evidence="1">Uncharacterized protein</fullName>
    </submittedName>
</protein>
<evidence type="ECO:0000313" key="2">
    <source>
        <dbReference type="Proteomes" id="UP000614410"/>
    </source>
</evidence>
<organism evidence="1 2">
    <name type="scientific">Candidatus Amunia macphersoniae</name>
    <dbReference type="NCBI Taxonomy" id="3127014"/>
    <lineage>
        <taxon>Bacteria</taxon>
        <taxon>Bacillati</taxon>
        <taxon>Candidatus Dormiibacterota</taxon>
        <taxon>Candidatus Dormibacteria</taxon>
        <taxon>Candidatus Aeolococcales</taxon>
        <taxon>Candidatus Aeolococcaceae</taxon>
        <taxon>Candidatus Amunia</taxon>
    </lineage>
</organism>